<keyword evidence="6" id="KW-1133">Transmembrane helix</keyword>
<feature type="transmembrane region" description="Helical" evidence="6">
    <location>
        <begin position="150"/>
        <end position="168"/>
    </location>
</feature>
<dbReference type="PROSITE" id="PS50940">
    <property type="entry name" value="CHIT_BIND_II"/>
    <property type="match status" value="1"/>
</dbReference>
<reference evidence="9" key="1">
    <citation type="submission" date="2022-11" db="UniProtKB">
        <authorList>
            <consortium name="WormBaseParasite"/>
        </authorList>
    </citation>
    <scope>IDENTIFICATION</scope>
</reference>
<keyword evidence="1" id="KW-0147">Chitin-binding</keyword>
<dbReference type="Proteomes" id="UP000887564">
    <property type="component" value="Unplaced"/>
</dbReference>
<keyword evidence="8" id="KW-1185">Reference proteome</keyword>
<keyword evidence="4" id="KW-1015">Disulfide bond</keyword>
<keyword evidence="2" id="KW-0732">Signal</keyword>
<evidence type="ECO:0000256" key="6">
    <source>
        <dbReference type="SAM" id="Phobius"/>
    </source>
</evidence>
<dbReference type="GO" id="GO:0005576">
    <property type="term" value="C:extracellular region"/>
    <property type="evidence" value="ECO:0007669"/>
    <property type="project" value="InterPro"/>
</dbReference>
<dbReference type="InterPro" id="IPR002557">
    <property type="entry name" value="Chitin-bd_dom"/>
</dbReference>
<dbReference type="InterPro" id="IPR051940">
    <property type="entry name" value="Chitin_bind-dev_reg"/>
</dbReference>
<evidence type="ECO:0000256" key="2">
    <source>
        <dbReference type="ARBA" id="ARBA00022729"/>
    </source>
</evidence>
<evidence type="ECO:0000256" key="5">
    <source>
        <dbReference type="ARBA" id="ARBA00023180"/>
    </source>
</evidence>
<dbReference type="SUPFAM" id="SSF57625">
    <property type="entry name" value="Invertebrate chitin-binding proteins"/>
    <property type="match status" value="2"/>
</dbReference>
<proteinExistence type="predicted"/>
<dbReference type="WBParaSite" id="PEQ_0000792701-mRNA-1">
    <property type="protein sequence ID" value="PEQ_0000792701-mRNA-1"/>
    <property type="gene ID" value="PEQ_0000792701"/>
</dbReference>
<keyword evidence="6" id="KW-0472">Membrane</keyword>
<keyword evidence="3" id="KW-0677">Repeat</keyword>
<dbReference type="SMART" id="SM00494">
    <property type="entry name" value="ChtBD2"/>
    <property type="match status" value="2"/>
</dbReference>
<sequence length="181" mass="19470">MADAERGTGFCERRSDGTFTVGCISEFFVCSSSFAFVMFCPSGLFFDENVQKCLPRWYASACRGSGNVPLKMAPLAAALASVLPSAEPEESGFCAGRPDGRYNIGCISAYTACMNERAIAMECPSSLVLDEPSGECLDEVSDHVIMSQRVAIVLLLTAALFASIFIIPRVHTSTRIGRCHS</sequence>
<dbReference type="Pfam" id="PF01607">
    <property type="entry name" value="CBM_14"/>
    <property type="match status" value="2"/>
</dbReference>
<evidence type="ECO:0000259" key="7">
    <source>
        <dbReference type="PROSITE" id="PS50940"/>
    </source>
</evidence>
<dbReference type="Gene3D" id="2.170.140.10">
    <property type="entry name" value="Chitin binding domain"/>
    <property type="match status" value="1"/>
</dbReference>
<dbReference type="PANTHER" id="PTHR23301">
    <property type="entry name" value="CHITIN BINDING PERITROPHIN-A"/>
    <property type="match status" value="1"/>
</dbReference>
<evidence type="ECO:0000256" key="3">
    <source>
        <dbReference type="ARBA" id="ARBA00022737"/>
    </source>
</evidence>
<dbReference type="PANTHER" id="PTHR23301:SF0">
    <property type="entry name" value="CHITIN-BINDING TYPE-2 DOMAIN-CONTAINING PROTEIN-RELATED"/>
    <property type="match status" value="1"/>
</dbReference>
<dbReference type="AlphaFoldDB" id="A0A914RNG6"/>
<keyword evidence="6" id="KW-0812">Transmembrane</keyword>
<feature type="domain" description="Chitin-binding type-2" evidence="7">
    <location>
        <begin position="8"/>
        <end position="64"/>
    </location>
</feature>
<organism evidence="8 9">
    <name type="scientific">Parascaris equorum</name>
    <name type="common">Equine roundworm</name>
    <dbReference type="NCBI Taxonomy" id="6256"/>
    <lineage>
        <taxon>Eukaryota</taxon>
        <taxon>Metazoa</taxon>
        <taxon>Ecdysozoa</taxon>
        <taxon>Nematoda</taxon>
        <taxon>Chromadorea</taxon>
        <taxon>Rhabditida</taxon>
        <taxon>Spirurina</taxon>
        <taxon>Ascaridomorpha</taxon>
        <taxon>Ascaridoidea</taxon>
        <taxon>Ascarididae</taxon>
        <taxon>Parascaris</taxon>
    </lineage>
</organism>
<dbReference type="InterPro" id="IPR036508">
    <property type="entry name" value="Chitin-bd_dom_sf"/>
</dbReference>
<keyword evidence="5" id="KW-0325">Glycoprotein</keyword>
<dbReference type="GO" id="GO:0008061">
    <property type="term" value="F:chitin binding"/>
    <property type="evidence" value="ECO:0007669"/>
    <property type="project" value="UniProtKB-KW"/>
</dbReference>
<name>A0A914RNG6_PAREQ</name>
<evidence type="ECO:0000256" key="4">
    <source>
        <dbReference type="ARBA" id="ARBA00023157"/>
    </source>
</evidence>
<evidence type="ECO:0000313" key="9">
    <source>
        <dbReference type="WBParaSite" id="PEQ_0000792701-mRNA-1"/>
    </source>
</evidence>
<accession>A0A914RNG6</accession>
<evidence type="ECO:0000256" key="1">
    <source>
        <dbReference type="ARBA" id="ARBA00022669"/>
    </source>
</evidence>
<protein>
    <submittedName>
        <fullName evidence="9">Chitin-binding type-2 domain-containing protein</fullName>
    </submittedName>
</protein>
<evidence type="ECO:0000313" key="8">
    <source>
        <dbReference type="Proteomes" id="UP000887564"/>
    </source>
</evidence>